<protein>
    <submittedName>
        <fullName evidence="1">Deazaflavin-dependent oxidoreductase, nitroreductase family</fullName>
    </submittedName>
</protein>
<name>A0A1H4U3Q4_9PSEU</name>
<evidence type="ECO:0000313" key="2">
    <source>
        <dbReference type="Proteomes" id="UP000199622"/>
    </source>
</evidence>
<dbReference type="OrthoDB" id="3778270at2"/>
<dbReference type="NCBIfam" id="TIGR00026">
    <property type="entry name" value="hi_GC_TIGR00026"/>
    <property type="match status" value="1"/>
</dbReference>
<gene>
    <name evidence="1" type="ORF">SAMN04489727_4476</name>
</gene>
<evidence type="ECO:0000313" key="1">
    <source>
        <dbReference type="EMBL" id="SEC63230.1"/>
    </source>
</evidence>
<dbReference type="InterPro" id="IPR012349">
    <property type="entry name" value="Split_barrel_FMN-bd"/>
</dbReference>
<dbReference type="GO" id="GO:0016491">
    <property type="term" value="F:oxidoreductase activity"/>
    <property type="evidence" value="ECO:0007669"/>
    <property type="project" value="InterPro"/>
</dbReference>
<dbReference type="STRING" id="208445.SAMN04489727_4476"/>
<accession>A0A1H4U3Q4</accession>
<keyword evidence="2" id="KW-1185">Reference proteome</keyword>
<dbReference type="EMBL" id="FNSO01000004">
    <property type="protein sequence ID" value="SEC63230.1"/>
    <property type="molecule type" value="Genomic_DNA"/>
</dbReference>
<organism evidence="1 2">
    <name type="scientific">Amycolatopsis tolypomycina</name>
    <dbReference type="NCBI Taxonomy" id="208445"/>
    <lineage>
        <taxon>Bacteria</taxon>
        <taxon>Bacillati</taxon>
        <taxon>Actinomycetota</taxon>
        <taxon>Actinomycetes</taxon>
        <taxon>Pseudonocardiales</taxon>
        <taxon>Pseudonocardiaceae</taxon>
        <taxon>Amycolatopsis</taxon>
    </lineage>
</organism>
<proteinExistence type="predicted"/>
<dbReference type="RefSeq" id="WP_091310424.1">
    <property type="nucleotide sequence ID" value="NZ_FNSO01000004.1"/>
</dbReference>
<dbReference type="InterPro" id="IPR004378">
    <property type="entry name" value="F420H2_quin_Rdtase"/>
</dbReference>
<sequence length="145" mass="16082">MSTKDHERGTRPRHPAKDRVRQFNKHVLNPVMCLLAGRKHWYASALEHVGRRSGRSYTTPVVAGRVPGGFVVPLPYGTDVDWLRNVLAAGTANLRSRGITSVVTEPRIIDAAEAFTQVSPAYAQAWCRFGIARYLRVTVSAEKGK</sequence>
<reference evidence="2" key="1">
    <citation type="submission" date="2016-10" db="EMBL/GenBank/DDBJ databases">
        <authorList>
            <person name="Varghese N."/>
            <person name="Submissions S."/>
        </authorList>
    </citation>
    <scope>NUCLEOTIDE SEQUENCE [LARGE SCALE GENOMIC DNA]</scope>
    <source>
        <strain evidence="2">DSM 44544</strain>
    </source>
</reference>
<dbReference type="AlphaFoldDB" id="A0A1H4U3Q4"/>
<dbReference type="Gene3D" id="2.30.110.10">
    <property type="entry name" value="Electron Transport, Fmn-binding Protein, Chain A"/>
    <property type="match status" value="1"/>
</dbReference>
<dbReference type="Proteomes" id="UP000199622">
    <property type="component" value="Unassembled WGS sequence"/>
</dbReference>